<dbReference type="RefSeq" id="WP_175481566.1">
    <property type="nucleotide sequence ID" value="NZ_FOSR01000011.1"/>
</dbReference>
<feature type="signal peptide" evidence="1">
    <location>
        <begin position="1"/>
        <end position="28"/>
    </location>
</feature>
<dbReference type="AlphaFoldDB" id="A0A1I4E4Z7"/>
<evidence type="ECO:0000256" key="1">
    <source>
        <dbReference type="SAM" id="SignalP"/>
    </source>
</evidence>
<evidence type="ECO:0000313" key="3">
    <source>
        <dbReference type="Proteomes" id="UP000198725"/>
    </source>
</evidence>
<organism evidence="2 3">
    <name type="scientific">Rhodanobacter glycinis</name>
    <dbReference type="NCBI Taxonomy" id="582702"/>
    <lineage>
        <taxon>Bacteria</taxon>
        <taxon>Pseudomonadati</taxon>
        <taxon>Pseudomonadota</taxon>
        <taxon>Gammaproteobacteria</taxon>
        <taxon>Lysobacterales</taxon>
        <taxon>Rhodanobacteraceae</taxon>
        <taxon>Rhodanobacter</taxon>
    </lineage>
</organism>
<dbReference type="SUPFAM" id="SSF82171">
    <property type="entry name" value="DPP6 N-terminal domain-like"/>
    <property type="match status" value="1"/>
</dbReference>
<sequence>MPGCRRIRFRLSSVLALSLILAGPAALAAASTPPVLAAPQIFAPGVVSGPANDESPAVSPDGNTMFFTRSGAGGGTIMETHRVHGHWSTPRIAPFSGTWQDLAPALSPDGSFLVYVSIRKTDTRPARMQVNLWRVDRIGPGWDHWSAPRRLPATVNIGNGIWKASVARDGSLYFLSIDAGKDKGKRLYVSRYVNGVYQQAQPLSFSHYGDSDVDPEIAADGSFMVFASDRRLAGDSKDHLFIVFRQGNGWGTPQAIRYAGDDAHGFSTDYLPHLAPDQRTLYFTSDRSAPVAPYPHDAAQARAYLQRVEAWDNGNLNAWSVSLTPLLDAQKHVG</sequence>
<protein>
    <submittedName>
        <fullName evidence="2">WD40-like Beta Propeller Repeat</fullName>
    </submittedName>
</protein>
<proteinExistence type="predicted"/>
<accession>A0A1I4E4Z7</accession>
<evidence type="ECO:0000313" key="2">
    <source>
        <dbReference type="EMBL" id="SFL00343.1"/>
    </source>
</evidence>
<dbReference type="InterPro" id="IPR011042">
    <property type="entry name" value="6-blade_b-propeller_TolB-like"/>
</dbReference>
<feature type="chain" id="PRO_5011555575" evidence="1">
    <location>
        <begin position="29"/>
        <end position="334"/>
    </location>
</feature>
<dbReference type="InterPro" id="IPR011659">
    <property type="entry name" value="WD40"/>
</dbReference>
<dbReference type="EMBL" id="FOSR01000011">
    <property type="protein sequence ID" value="SFL00343.1"/>
    <property type="molecule type" value="Genomic_DNA"/>
</dbReference>
<gene>
    <name evidence="2" type="ORF">SAMN05192579_11115</name>
</gene>
<keyword evidence="3" id="KW-1185">Reference proteome</keyword>
<reference evidence="3" key="1">
    <citation type="submission" date="2016-10" db="EMBL/GenBank/DDBJ databases">
        <authorList>
            <person name="Varghese N."/>
            <person name="Submissions S."/>
        </authorList>
    </citation>
    <scope>NUCLEOTIDE SEQUENCE [LARGE SCALE GENOMIC DNA]</scope>
    <source>
        <strain evidence="3">MO64</strain>
    </source>
</reference>
<dbReference type="Pfam" id="PF07676">
    <property type="entry name" value="PD40"/>
    <property type="match status" value="3"/>
</dbReference>
<dbReference type="Proteomes" id="UP000198725">
    <property type="component" value="Unassembled WGS sequence"/>
</dbReference>
<keyword evidence="1" id="KW-0732">Signal</keyword>
<name>A0A1I4E4Z7_9GAMM</name>
<dbReference type="Gene3D" id="2.120.10.30">
    <property type="entry name" value="TolB, C-terminal domain"/>
    <property type="match status" value="2"/>
</dbReference>